<organism evidence="2 3">
    <name type="scientific">Ophiobolus disseminans</name>
    <dbReference type="NCBI Taxonomy" id="1469910"/>
    <lineage>
        <taxon>Eukaryota</taxon>
        <taxon>Fungi</taxon>
        <taxon>Dikarya</taxon>
        <taxon>Ascomycota</taxon>
        <taxon>Pezizomycotina</taxon>
        <taxon>Dothideomycetes</taxon>
        <taxon>Pleosporomycetidae</taxon>
        <taxon>Pleosporales</taxon>
        <taxon>Pleosporineae</taxon>
        <taxon>Phaeosphaeriaceae</taxon>
        <taxon>Ophiobolus</taxon>
    </lineage>
</organism>
<dbReference type="EMBL" id="MU006230">
    <property type="protein sequence ID" value="KAF2824575.1"/>
    <property type="molecule type" value="Genomic_DNA"/>
</dbReference>
<dbReference type="Pfam" id="PF06985">
    <property type="entry name" value="HET"/>
    <property type="match status" value="1"/>
</dbReference>
<evidence type="ECO:0000313" key="2">
    <source>
        <dbReference type="EMBL" id="KAF2824575.1"/>
    </source>
</evidence>
<sequence>MEIRLLDLMPAESPMDEIVCNHRIMQMTEKSPYEALSYTWGDSPDQRTILLNGQLFAITTNLWTAIRYLRSDSHVRTLWVDALFINQNNIIEKSYMVSQMHVIYHHANNVIV</sequence>
<gene>
    <name evidence="2" type="ORF">CC86DRAFT_296744</name>
</gene>
<evidence type="ECO:0000259" key="1">
    <source>
        <dbReference type="Pfam" id="PF06985"/>
    </source>
</evidence>
<dbReference type="OrthoDB" id="5386682at2759"/>
<proteinExistence type="predicted"/>
<dbReference type="AlphaFoldDB" id="A0A6A6ZW69"/>
<dbReference type="InterPro" id="IPR052895">
    <property type="entry name" value="HetReg/Transcr_Mod"/>
</dbReference>
<feature type="domain" description="Heterokaryon incompatibility" evidence="1">
    <location>
        <begin position="33"/>
        <end position="112"/>
    </location>
</feature>
<dbReference type="InterPro" id="IPR010730">
    <property type="entry name" value="HET"/>
</dbReference>
<evidence type="ECO:0000313" key="3">
    <source>
        <dbReference type="Proteomes" id="UP000799424"/>
    </source>
</evidence>
<dbReference type="Proteomes" id="UP000799424">
    <property type="component" value="Unassembled WGS sequence"/>
</dbReference>
<dbReference type="PANTHER" id="PTHR24148">
    <property type="entry name" value="ANKYRIN REPEAT DOMAIN-CONTAINING PROTEIN 39 HOMOLOG-RELATED"/>
    <property type="match status" value="1"/>
</dbReference>
<name>A0A6A6ZW69_9PLEO</name>
<reference evidence="2" key="1">
    <citation type="journal article" date="2020" name="Stud. Mycol.">
        <title>101 Dothideomycetes genomes: a test case for predicting lifestyles and emergence of pathogens.</title>
        <authorList>
            <person name="Haridas S."/>
            <person name="Albert R."/>
            <person name="Binder M."/>
            <person name="Bloem J."/>
            <person name="Labutti K."/>
            <person name="Salamov A."/>
            <person name="Andreopoulos B."/>
            <person name="Baker S."/>
            <person name="Barry K."/>
            <person name="Bills G."/>
            <person name="Bluhm B."/>
            <person name="Cannon C."/>
            <person name="Castanera R."/>
            <person name="Culley D."/>
            <person name="Daum C."/>
            <person name="Ezra D."/>
            <person name="Gonzalez J."/>
            <person name="Henrissat B."/>
            <person name="Kuo A."/>
            <person name="Liang C."/>
            <person name="Lipzen A."/>
            <person name="Lutzoni F."/>
            <person name="Magnuson J."/>
            <person name="Mondo S."/>
            <person name="Nolan M."/>
            <person name="Ohm R."/>
            <person name="Pangilinan J."/>
            <person name="Park H.-J."/>
            <person name="Ramirez L."/>
            <person name="Alfaro M."/>
            <person name="Sun H."/>
            <person name="Tritt A."/>
            <person name="Yoshinaga Y."/>
            <person name="Zwiers L.-H."/>
            <person name="Turgeon B."/>
            <person name="Goodwin S."/>
            <person name="Spatafora J."/>
            <person name="Crous P."/>
            <person name="Grigoriev I."/>
        </authorList>
    </citation>
    <scope>NUCLEOTIDE SEQUENCE</scope>
    <source>
        <strain evidence="2">CBS 113818</strain>
    </source>
</reference>
<protein>
    <recommendedName>
        <fullName evidence="1">Heterokaryon incompatibility domain-containing protein</fullName>
    </recommendedName>
</protein>
<accession>A0A6A6ZW69</accession>
<keyword evidence="3" id="KW-1185">Reference proteome</keyword>
<dbReference type="PANTHER" id="PTHR24148:SF73">
    <property type="entry name" value="HET DOMAIN PROTEIN (AFU_ORTHOLOGUE AFUA_8G01020)"/>
    <property type="match status" value="1"/>
</dbReference>